<dbReference type="InterPro" id="IPR003598">
    <property type="entry name" value="Ig_sub2"/>
</dbReference>
<dbReference type="Gene3D" id="2.10.25.10">
    <property type="entry name" value="Laminin"/>
    <property type="match status" value="1"/>
</dbReference>
<evidence type="ECO:0000259" key="8">
    <source>
        <dbReference type="PROSITE" id="PS50026"/>
    </source>
</evidence>
<evidence type="ECO:0000256" key="2">
    <source>
        <dbReference type="ARBA" id="ARBA00022737"/>
    </source>
</evidence>
<dbReference type="SMART" id="SM00181">
    <property type="entry name" value="EGF"/>
    <property type="match status" value="1"/>
</dbReference>
<feature type="domain" description="EGF-like" evidence="8">
    <location>
        <begin position="1205"/>
        <end position="1241"/>
    </location>
</feature>
<evidence type="ECO:0000259" key="9">
    <source>
        <dbReference type="PROSITE" id="PS50835"/>
    </source>
</evidence>
<keyword evidence="1" id="KW-0732">Signal</keyword>
<sequence length="1493" mass="158587">MDPSEIDDAPSSKTIIEGNSVILSCNGTGNPTPNITWTKHGNQIVLHQGKEYSIANISRQQDGNYKCSAWNKVGQPAVANFSITVHFEPKVSAQQCPSPVTEGSNVTLHCNATGNPTPSITWIWKDTGDILTSSEKLVLTAVNRSQAGNYQCHASNGIGNNSTRTCSLNVQYLPTGTSITTDPANSTSLLRGSNLLLNCSTDANPDAHVYNFYFNDNLIGNSSSGAFNVTTKADGEYTCVPINTVGTGDNTTVSVTVVDAPSVDTNPTAATVIEGNNITLTCNASGKPAPVITWKKAGESVLLSQSSSVTIVNVSRPGTPDNMIRYQCTASNGVGTPASATVNISVHFSPKIDHTPSVHHVVEGIGVILFCNATGNPQPNITWTKQGNNSELSTSKTLNLTMLTREDDGSVYKCTATNYVGSTEATIMVTVWFEPSVTSQQCSSPVTEGDNATLHCNATGNPLPSVAWIRASTRGIVSNSKMLFIADIKRNESGSYECLAWNGIGKNSTNSCTIDVHYLPTALAITPAPVNTTVLRGATVALTCKTDANPAAHLYHFYFDGNHIGNSSSGVFNVTVEKDGVYTCVPINTVGTGTNATVSMTAVVAPSVEVSNTTLIVQEGSNIHLNCNASGKPEPSITWTKVDSFEVLSNTSSLTIMNVSRPGTPDNMIQYQCTASNGVESPATATVNITVHFSPEIDHAPSAHQVVEGNGVILFCNATGNPQPNIAWTKQGNNSVLSTSETLNLTMLTREDGGSVYKCTVTNYIGSAEATTTVTVFFPPKSAIHECPSEVAEGDNVTLYCNGTGNPASSVAWIHSGEVLAINRPYVISAINRSQAGMYECMAWNGIASNVTTNCTVDVQYPPTSTIITTLTSNTTVLRGGAISLICKTDANPEAHIYRFYFNGNLIGNSSSGVFNVTTKAGGEYTCVSINTVGAGDNATVRITTMVAPSAEVITQTETVIEGGNISLTCNVSGVPAPTVLWTQIGSSNVLSHSSSVTIVNVSRPGTPDNMIQYQCTASNGVESPATDIANVTVLYNSVIYQAPSSTVVLEGSNLTLYCNATGNPTPNITWTKDGSSTVLYQGEMYSIVNIQRQAAGDYKCTAWNGVGEQKNATATVTVHYPAEMVTGPVDQVVWVGEPVTLVCNAAGNPAPNISYSVVGENGTIGNSTTLVIGSSNVAYVKIYTCTANNGIQPPAIANVTVTVLVRPCSRSPCMKGSCTDLKTPAYHCQCDSGYQGRNCDEPIPQETDIVKGEVELKKDKFQYHADYRNHSSKMFKDLSSSFKDNVTTLYKDVDQFGHVRVQSILNGSVVVNFTLVFLKGNKTVGELVQILQISVYNGTVNSIPVERGTLHLILPTTPATTTVIPPSVAAQRKKLKSWMVALLGGIGGLIFLVLVCAIIHCCVHSNRKARKEDIRQGYEDETGRWIDLPHIKNGGIKPAGAENGQTNHALYVEEGPSTNELLYQERAVQEEVPEVRTVPGEKPETNGNSTHL</sequence>
<dbReference type="Pfam" id="PF01390">
    <property type="entry name" value="SEA"/>
    <property type="match status" value="1"/>
</dbReference>
<keyword evidence="4" id="KW-0393">Immunoglobulin domain</keyword>
<dbReference type="PROSITE" id="PS50835">
    <property type="entry name" value="IG_LIKE"/>
    <property type="match status" value="14"/>
</dbReference>
<dbReference type="OrthoDB" id="6022720at2759"/>
<feature type="domain" description="Ig-like" evidence="9">
    <location>
        <begin position="695"/>
        <end position="775"/>
    </location>
</feature>
<dbReference type="InterPro" id="IPR003599">
    <property type="entry name" value="Ig_sub"/>
</dbReference>
<dbReference type="SUPFAM" id="SSF57196">
    <property type="entry name" value="EGF/Laminin"/>
    <property type="match status" value="1"/>
</dbReference>
<dbReference type="InterPro" id="IPR051170">
    <property type="entry name" value="Neural/epithelial_adhesion"/>
</dbReference>
<dbReference type="CDD" id="cd00054">
    <property type="entry name" value="EGF_CA"/>
    <property type="match status" value="1"/>
</dbReference>
<dbReference type="SMART" id="SM00409">
    <property type="entry name" value="IG"/>
    <property type="match status" value="14"/>
</dbReference>
<feature type="domain" description="Ig-like" evidence="9">
    <location>
        <begin position="606"/>
        <end position="690"/>
    </location>
</feature>
<keyword evidence="2" id="KW-0677">Repeat</keyword>
<dbReference type="InterPro" id="IPR036364">
    <property type="entry name" value="SEA_dom_sf"/>
</dbReference>
<feature type="domain" description="Ig-like" evidence="9">
    <location>
        <begin position="261"/>
        <end position="345"/>
    </location>
</feature>
<feature type="domain" description="Ig-like" evidence="9">
    <location>
        <begin position="89"/>
        <end position="171"/>
    </location>
</feature>
<feature type="domain" description="Ig-like" evidence="9">
    <location>
        <begin position="3"/>
        <end position="84"/>
    </location>
</feature>
<evidence type="ECO:0000256" key="4">
    <source>
        <dbReference type="ARBA" id="ARBA00023319"/>
    </source>
</evidence>
<evidence type="ECO:0000313" key="10">
    <source>
        <dbReference type="EMBL" id="KAJ7371573.1"/>
    </source>
</evidence>
<keyword evidence="3 5" id="KW-1015">Disulfide bond</keyword>
<dbReference type="SUPFAM" id="SSF48726">
    <property type="entry name" value="Immunoglobulin"/>
    <property type="match status" value="14"/>
</dbReference>
<feature type="disulfide bond" evidence="5">
    <location>
        <begin position="1209"/>
        <end position="1219"/>
    </location>
</feature>
<dbReference type="EMBL" id="MU826844">
    <property type="protein sequence ID" value="KAJ7371573.1"/>
    <property type="molecule type" value="Genomic_DNA"/>
</dbReference>
<comment type="caution">
    <text evidence="10">The sequence shown here is derived from an EMBL/GenBank/DDBJ whole genome shotgun (WGS) entry which is preliminary data.</text>
</comment>
<keyword evidence="7" id="KW-0472">Membrane</keyword>
<keyword evidence="11" id="KW-1185">Reference proteome</keyword>
<dbReference type="InterPro" id="IPR013783">
    <property type="entry name" value="Ig-like_fold"/>
</dbReference>
<keyword evidence="7" id="KW-0812">Transmembrane</keyword>
<feature type="region of interest" description="Disordered" evidence="6">
    <location>
        <begin position="1473"/>
        <end position="1493"/>
    </location>
</feature>
<dbReference type="InterPro" id="IPR000082">
    <property type="entry name" value="SEA_dom"/>
</dbReference>
<evidence type="ECO:0000256" key="7">
    <source>
        <dbReference type="SAM" id="Phobius"/>
    </source>
</evidence>
<dbReference type="SMART" id="SM00200">
    <property type="entry name" value="SEA"/>
    <property type="match status" value="1"/>
</dbReference>
<feature type="domain" description="Ig-like" evidence="9">
    <location>
        <begin position="949"/>
        <end position="1021"/>
    </location>
</feature>
<feature type="domain" description="Ig-like" evidence="9">
    <location>
        <begin position="1122"/>
        <end position="1203"/>
    </location>
</feature>
<reference evidence="10" key="1">
    <citation type="submission" date="2023-01" db="EMBL/GenBank/DDBJ databases">
        <title>Genome assembly of the deep-sea coral Lophelia pertusa.</title>
        <authorList>
            <person name="Herrera S."/>
            <person name="Cordes E."/>
        </authorList>
    </citation>
    <scope>NUCLEOTIDE SEQUENCE</scope>
    <source>
        <strain evidence="10">USNM1676648</strain>
        <tissue evidence="10">Polyp</tissue>
    </source>
</reference>
<dbReference type="InterPro" id="IPR007110">
    <property type="entry name" value="Ig-like_dom"/>
</dbReference>
<organism evidence="10 11">
    <name type="scientific">Desmophyllum pertusum</name>
    <dbReference type="NCBI Taxonomy" id="174260"/>
    <lineage>
        <taxon>Eukaryota</taxon>
        <taxon>Metazoa</taxon>
        <taxon>Cnidaria</taxon>
        <taxon>Anthozoa</taxon>
        <taxon>Hexacorallia</taxon>
        <taxon>Scleractinia</taxon>
        <taxon>Caryophylliina</taxon>
        <taxon>Caryophylliidae</taxon>
        <taxon>Desmophyllum</taxon>
    </lineage>
</organism>
<feature type="transmembrane region" description="Helical" evidence="7">
    <location>
        <begin position="1379"/>
        <end position="1404"/>
    </location>
</feature>
<dbReference type="Pfam" id="PF13927">
    <property type="entry name" value="Ig_3"/>
    <property type="match status" value="10"/>
</dbReference>
<dbReference type="SMART" id="SM00408">
    <property type="entry name" value="IGc2"/>
    <property type="match status" value="14"/>
</dbReference>
<feature type="domain" description="Ig-like" evidence="9">
    <location>
        <begin position="780"/>
        <end position="858"/>
    </location>
</feature>
<feature type="domain" description="Ig-like" evidence="9">
    <location>
        <begin position="435"/>
        <end position="515"/>
    </location>
</feature>
<accession>A0A9W9Z0R7</accession>
<dbReference type="CDD" id="cd00096">
    <property type="entry name" value="Ig"/>
    <property type="match status" value="1"/>
</dbReference>
<feature type="domain" description="Ig-like" evidence="9">
    <location>
        <begin position="174"/>
        <end position="256"/>
    </location>
</feature>
<proteinExistence type="predicted"/>
<protein>
    <submittedName>
        <fullName evidence="10">Hemicentin-1</fullName>
    </submittedName>
</protein>
<name>A0A9W9Z0R7_9CNID</name>
<dbReference type="Proteomes" id="UP001163046">
    <property type="component" value="Unassembled WGS sequence"/>
</dbReference>
<dbReference type="InterPro" id="IPR036179">
    <property type="entry name" value="Ig-like_dom_sf"/>
</dbReference>
<dbReference type="Pfam" id="PF13895">
    <property type="entry name" value="Ig_2"/>
    <property type="match status" value="4"/>
</dbReference>
<keyword evidence="5" id="KW-0245">EGF-like domain</keyword>
<comment type="caution">
    <text evidence="5">Lacks conserved residue(s) required for the propagation of feature annotation.</text>
</comment>
<dbReference type="PROSITE" id="PS00022">
    <property type="entry name" value="EGF_1"/>
    <property type="match status" value="1"/>
</dbReference>
<feature type="domain" description="Ig-like" evidence="9">
    <location>
        <begin position="863"/>
        <end position="944"/>
    </location>
</feature>
<evidence type="ECO:0000256" key="3">
    <source>
        <dbReference type="ARBA" id="ARBA00023157"/>
    </source>
</evidence>
<evidence type="ECO:0000313" key="11">
    <source>
        <dbReference type="Proteomes" id="UP001163046"/>
    </source>
</evidence>
<keyword evidence="7" id="KW-1133">Transmembrane helix</keyword>
<feature type="domain" description="Ig-like" evidence="9">
    <location>
        <begin position="1025"/>
        <end position="1118"/>
    </location>
</feature>
<evidence type="ECO:0000256" key="5">
    <source>
        <dbReference type="PROSITE-ProRule" id="PRU00076"/>
    </source>
</evidence>
<feature type="disulfide bond" evidence="5">
    <location>
        <begin position="1231"/>
        <end position="1240"/>
    </location>
</feature>
<dbReference type="PANTHER" id="PTHR12231">
    <property type="entry name" value="CTX-RELATED TYPE I TRANSMEMBRANE PROTEIN"/>
    <property type="match status" value="1"/>
</dbReference>
<dbReference type="PROSITE" id="PS50026">
    <property type="entry name" value="EGF_3"/>
    <property type="match status" value="1"/>
</dbReference>
<dbReference type="PROSITE" id="PS01186">
    <property type="entry name" value="EGF_2"/>
    <property type="match status" value="1"/>
</dbReference>
<feature type="domain" description="Ig-like" evidence="9">
    <location>
        <begin position="350"/>
        <end position="430"/>
    </location>
</feature>
<dbReference type="Gene3D" id="2.60.40.10">
    <property type="entry name" value="Immunoglobulins"/>
    <property type="match status" value="14"/>
</dbReference>
<gene>
    <name evidence="10" type="primary">HMCN1_26</name>
    <name evidence="10" type="ORF">OS493_024248</name>
</gene>
<dbReference type="InterPro" id="IPR000742">
    <property type="entry name" value="EGF"/>
</dbReference>
<dbReference type="SUPFAM" id="SSF82671">
    <property type="entry name" value="SEA domain"/>
    <property type="match status" value="1"/>
</dbReference>
<evidence type="ECO:0000256" key="6">
    <source>
        <dbReference type="SAM" id="MobiDB-lite"/>
    </source>
</evidence>
<dbReference type="PANTHER" id="PTHR12231:SF253">
    <property type="entry name" value="DPR-INTERACTING PROTEIN ETA, ISOFORM B-RELATED"/>
    <property type="match status" value="1"/>
</dbReference>
<evidence type="ECO:0000256" key="1">
    <source>
        <dbReference type="ARBA" id="ARBA00022729"/>
    </source>
</evidence>
<feature type="domain" description="Ig-like" evidence="9">
    <location>
        <begin position="520"/>
        <end position="601"/>
    </location>
</feature>